<evidence type="ECO:0000256" key="1">
    <source>
        <dbReference type="SAM" id="MobiDB-lite"/>
    </source>
</evidence>
<comment type="caution">
    <text evidence="2">The sequence shown here is derived from an EMBL/GenBank/DDBJ whole genome shotgun (WGS) entry which is preliminary data.</text>
</comment>
<sequence length="52" mass="6132">MADVYDRWHKSHPKPAEAECGEHKSRTKRMVPTADHGIGKRWQVRYRDLDGQ</sequence>
<evidence type="ECO:0000313" key="3">
    <source>
        <dbReference type="Proteomes" id="UP001231675"/>
    </source>
</evidence>
<protein>
    <recommendedName>
        <fullName evidence="4">Integrase</fullName>
    </recommendedName>
</protein>
<feature type="compositionally biased region" description="Basic and acidic residues" evidence="1">
    <location>
        <begin position="1"/>
        <end position="24"/>
    </location>
</feature>
<dbReference type="EMBL" id="JAURUD010000001">
    <property type="protein sequence ID" value="MDP9683393.1"/>
    <property type="molecule type" value="Genomic_DNA"/>
</dbReference>
<proteinExistence type="predicted"/>
<feature type="region of interest" description="Disordered" evidence="1">
    <location>
        <begin position="1"/>
        <end position="36"/>
    </location>
</feature>
<reference evidence="2 3" key="1">
    <citation type="submission" date="2023-07" db="EMBL/GenBank/DDBJ databases">
        <title>Sequencing the genomes of 1000 actinobacteria strains.</title>
        <authorList>
            <person name="Klenk H.-P."/>
        </authorList>
    </citation>
    <scope>NUCLEOTIDE SEQUENCE [LARGE SCALE GENOMIC DNA]</scope>
    <source>
        <strain evidence="2 3">DSM 40229</strain>
    </source>
</reference>
<evidence type="ECO:0000313" key="2">
    <source>
        <dbReference type="EMBL" id="MDP9683393.1"/>
    </source>
</evidence>
<evidence type="ECO:0008006" key="4">
    <source>
        <dbReference type="Google" id="ProtNLM"/>
    </source>
</evidence>
<organism evidence="2 3">
    <name type="scientific">Streptomyces griseoviridis</name>
    <dbReference type="NCBI Taxonomy" id="45398"/>
    <lineage>
        <taxon>Bacteria</taxon>
        <taxon>Bacillati</taxon>
        <taxon>Actinomycetota</taxon>
        <taxon>Actinomycetes</taxon>
        <taxon>Kitasatosporales</taxon>
        <taxon>Streptomycetaceae</taxon>
        <taxon>Streptomyces</taxon>
    </lineage>
</organism>
<gene>
    <name evidence="2" type="ORF">J2S47_003895</name>
</gene>
<dbReference type="Proteomes" id="UP001231675">
    <property type="component" value="Unassembled WGS sequence"/>
</dbReference>
<accession>A0ABT9LI63</accession>
<keyword evidence="3" id="KW-1185">Reference proteome</keyword>
<name>A0ABT9LI63_STRGD</name>